<evidence type="ECO:0000313" key="1">
    <source>
        <dbReference type="EMBL" id="GES73420.1"/>
    </source>
</evidence>
<keyword evidence="1" id="KW-0808">Transferase</keyword>
<dbReference type="GO" id="GO:0016301">
    <property type="term" value="F:kinase activity"/>
    <property type="evidence" value="ECO:0007669"/>
    <property type="project" value="UniProtKB-KW"/>
</dbReference>
<gene>
    <name evidence="1" type="ORF">RCL2_000095500</name>
</gene>
<reference evidence="1" key="1">
    <citation type="submission" date="2019-10" db="EMBL/GenBank/DDBJ databases">
        <title>Conservation and host-specific expression of non-tandemly repeated heterogenous ribosome RNA gene in arbuscular mycorrhizal fungi.</title>
        <authorList>
            <person name="Maeda T."/>
            <person name="Kobayashi Y."/>
            <person name="Nakagawa T."/>
            <person name="Ezawa T."/>
            <person name="Yamaguchi K."/>
            <person name="Bino T."/>
            <person name="Nishimoto Y."/>
            <person name="Shigenobu S."/>
            <person name="Kawaguchi M."/>
        </authorList>
    </citation>
    <scope>NUCLEOTIDE SEQUENCE</scope>
    <source>
        <strain evidence="1">HR1</strain>
    </source>
</reference>
<dbReference type="Proteomes" id="UP000615446">
    <property type="component" value="Unassembled WGS sequence"/>
</dbReference>
<sequence length="88" mass="10426">MVKEKTRIRMLYLLEYTKVNSWEHELDKRPDIHQVNSELNGIDSENYITSTVSYSEEEINEKIESEEFDLSNCDKDCDLNAIMTFQES</sequence>
<organism evidence="1 2">
    <name type="scientific">Rhizophagus clarus</name>
    <dbReference type="NCBI Taxonomy" id="94130"/>
    <lineage>
        <taxon>Eukaryota</taxon>
        <taxon>Fungi</taxon>
        <taxon>Fungi incertae sedis</taxon>
        <taxon>Mucoromycota</taxon>
        <taxon>Glomeromycotina</taxon>
        <taxon>Glomeromycetes</taxon>
        <taxon>Glomerales</taxon>
        <taxon>Glomeraceae</taxon>
        <taxon>Rhizophagus</taxon>
    </lineage>
</organism>
<keyword evidence="1" id="KW-0418">Kinase</keyword>
<accession>A0A8H3KSP6</accession>
<protein>
    <submittedName>
        <fullName evidence="1">Kinase-like domain-containing protein</fullName>
    </submittedName>
</protein>
<proteinExistence type="predicted"/>
<dbReference type="AlphaFoldDB" id="A0A8H3KSP6"/>
<evidence type="ECO:0000313" key="2">
    <source>
        <dbReference type="Proteomes" id="UP000615446"/>
    </source>
</evidence>
<name>A0A8H3KSP6_9GLOM</name>
<comment type="caution">
    <text evidence="1">The sequence shown here is derived from an EMBL/GenBank/DDBJ whole genome shotgun (WGS) entry which is preliminary data.</text>
</comment>
<dbReference type="EMBL" id="BLAL01000006">
    <property type="protein sequence ID" value="GES73420.1"/>
    <property type="molecule type" value="Genomic_DNA"/>
</dbReference>